<dbReference type="Proteomes" id="UP000243342">
    <property type="component" value="Unassembled WGS sequence"/>
</dbReference>
<dbReference type="AlphaFoldDB" id="A0A1J7BE81"/>
<organism evidence="2 3">
    <name type="scientific">Mangrovactinospora gilvigrisea</name>
    <dbReference type="NCBI Taxonomy" id="1428644"/>
    <lineage>
        <taxon>Bacteria</taxon>
        <taxon>Bacillati</taxon>
        <taxon>Actinomycetota</taxon>
        <taxon>Actinomycetes</taxon>
        <taxon>Kitasatosporales</taxon>
        <taxon>Streptomycetaceae</taxon>
        <taxon>Mangrovactinospora</taxon>
    </lineage>
</organism>
<accession>A0A1J7BE81</accession>
<feature type="region of interest" description="Disordered" evidence="1">
    <location>
        <begin position="290"/>
        <end position="342"/>
    </location>
</feature>
<comment type="caution">
    <text evidence="2">The sequence shown here is derived from an EMBL/GenBank/DDBJ whole genome shotgun (WGS) entry which is preliminary data.</text>
</comment>
<dbReference type="OrthoDB" id="3360929at2"/>
<reference evidence="2 3" key="1">
    <citation type="submission" date="2016-10" db="EMBL/GenBank/DDBJ databases">
        <title>Genome sequence of Streptomyces gilvigriseus MUSC 26.</title>
        <authorList>
            <person name="Lee L.-H."/>
            <person name="Ser H.-L."/>
        </authorList>
    </citation>
    <scope>NUCLEOTIDE SEQUENCE [LARGE SCALE GENOMIC DNA]</scope>
    <source>
        <strain evidence="2 3">MUSC 26</strain>
    </source>
</reference>
<proteinExistence type="predicted"/>
<sequence>MPESFSPAHQVGSGARAETASDACLWTPPTPRELVELRQRMEEYQRAEEARIPLATAISLGQNSVNPLVAGAANPDLASAAVLGAQEAERLADARLYLVDAKTTAAAVAAAATPPEEVITADRPVSPNGLMVFQTPIGTYPMNNPFSGSPLRAPIVAVSWGLWQADPADSRVRWSTNTVGGTLLLPPGFRGIWLTFYTDCTAAFRAMDPGTLVLDSSGQPTTAGALVRELSAPGSPRLVWDNETIMPLGLPFPPAGTPTGTTGMWTRTVYRLWELMTRDGSEAQVETAVVQRDRAERKRDRRAGITGDGDVRVGTYRPRTPAVDTEADHQPTAARRTASTPEERWTVPPYRQNKCLNPRAHATGGCTHADVTVTKHVNGPKGRPVRVSRGPVNLVKLPAHPPR</sequence>
<evidence type="ECO:0000256" key="1">
    <source>
        <dbReference type="SAM" id="MobiDB-lite"/>
    </source>
</evidence>
<feature type="region of interest" description="Disordered" evidence="1">
    <location>
        <begin position="1"/>
        <end position="27"/>
    </location>
</feature>
<evidence type="ECO:0000313" key="2">
    <source>
        <dbReference type="EMBL" id="OIV36987.1"/>
    </source>
</evidence>
<gene>
    <name evidence="2" type="ORF">BIV57_13445</name>
</gene>
<name>A0A1J7BE81_9ACTN</name>
<evidence type="ECO:0000313" key="3">
    <source>
        <dbReference type="Proteomes" id="UP000243342"/>
    </source>
</evidence>
<protein>
    <submittedName>
        <fullName evidence="2">Uncharacterized protein</fullName>
    </submittedName>
</protein>
<keyword evidence="3" id="KW-1185">Reference proteome</keyword>
<dbReference type="RefSeq" id="WP_071657063.1">
    <property type="nucleotide sequence ID" value="NZ_MLCF01000067.1"/>
</dbReference>
<dbReference type="EMBL" id="MLCF01000067">
    <property type="protein sequence ID" value="OIV36987.1"/>
    <property type="molecule type" value="Genomic_DNA"/>
</dbReference>